<name>A0A8C5D352_GOUWI</name>
<dbReference type="PANTHER" id="PTHR40388:SF3">
    <property type="entry name" value="DELTA-ACTITOXIN-AEQ1C-LIKE"/>
    <property type="match status" value="1"/>
</dbReference>
<keyword evidence="7" id="KW-1185">Reference proteome</keyword>
<dbReference type="InterPro" id="IPR050677">
    <property type="entry name" value="Actinoporin_PFT"/>
</dbReference>
<keyword evidence="5" id="KW-0166">Nematocyst</keyword>
<comment type="subcellular location">
    <subcellularLocation>
        <location evidence="2">Nematocyst</location>
    </subcellularLocation>
    <subcellularLocation>
        <location evidence="1">Target cell membrane</location>
    </subcellularLocation>
</comment>
<dbReference type="Gene3D" id="2.60.270.20">
    <property type="entry name" value="Cytolysin/lectin"/>
    <property type="match status" value="1"/>
</dbReference>
<keyword evidence="4" id="KW-1053">Target membrane</keyword>
<dbReference type="PANTHER" id="PTHR40388">
    <property type="entry name" value="BRYOPORIN"/>
    <property type="match status" value="1"/>
</dbReference>
<dbReference type="SUPFAM" id="SSF63724">
    <property type="entry name" value="Cytolysin/lectin"/>
    <property type="match status" value="1"/>
</dbReference>
<reference evidence="6" key="2">
    <citation type="submission" date="2025-08" db="UniProtKB">
        <authorList>
            <consortium name="Ensembl"/>
        </authorList>
    </citation>
    <scope>IDENTIFICATION</scope>
</reference>
<evidence type="ECO:0000256" key="2">
    <source>
        <dbReference type="ARBA" id="ARBA00004532"/>
    </source>
</evidence>
<protein>
    <submittedName>
        <fullName evidence="6">Uncharacterized protein</fullName>
    </submittedName>
</protein>
<evidence type="ECO:0000256" key="4">
    <source>
        <dbReference type="ARBA" id="ARBA00023298"/>
    </source>
</evidence>
<reference evidence="6" key="1">
    <citation type="submission" date="2020-06" db="EMBL/GenBank/DDBJ databases">
        <authorList>
            <consortium name="Wellcome Sanger Institute Data Sharing"/>
        </authorList>
    </citation>
    <scope>NUCLEOTIDE SEQUENCE [LARGE SCALE GENOMIC DNA]</scope>
</reference>
<proteinExistence type="predicted"/>
<dbReference type="AlphaFoldDB" id="A0A8C5D352"/>
<evidence type="ECO:0000256" key="1">
    <source>
        <dbReference type="ARBA" id="ARBA00004175"/>
    </source>
</evidence>
<keyword evidence="4" id="KW-0472">Membrane</keyword>
<dbReference type="InterPro" id="IPR015926">
    <property type="entry name" value="Cytolysin/lectin"/>
</dbReference>
<dbReference type="GO" id="GO:0042151">
    <property type="term" value="C:nematocyst"/>
    <property type="evidence" value="ECO:0007669"/>
    <property type="project" value="UniProtKB-SubCell"/>
</dbReference>
<evidence type="ECO:0000256" key="3">
    <source>
        <dbReference type="ARBA" id="ARBA00022537"/>
    </source>
</evidence>
<dbReference type="Ensembl" id="ENSGWIT00000000485.1">
    <property type="protein sequence ID" value="ENSGWIP00000000434.1"/>
    <property type="gene ID" value="ENSGWIG00000000295.1"/>
</dbReference>
<sequence length="177" mass="19481">MPESAEAVSATFSTNRNCTIEITNLTSKYCLMYPKVYTSSGFNNHSPALTIPTCKTEVCSFDKDDNTATGAVGLLTYDLFDMRAGRGITRIAIWFSVPYDLNVYKNELALAEVDLSCPCNKDLYKKISDGKELKSYIRSEKAGCGVKLVSTDFVVCGTQSSIGRCIVKVQIFDRMGC</sequence>
<reference evidence="6" key="3">
    <citation type="submission" date="2025-09" db="UniProtKB">
        <authorList>
            <consortium name="Ensembl"/>
        </authorList>
    </citation>
    <scope>IDENTIFICATION</scope>
</reference>
<organism evidence="6 7">
    <name type="scientific">Gouania willdenowi</name>
    <name type="common">Blunt-snouted clingfish</name>
    <name type="synonym">Lepadogaster willdenowi</name>
    <dbReference type="NCBI Taxonomy" id="441366"/>
    <lineage>
        <taxon>Eukaryota</taxon>
        <taxon>Metazoa</taxon>
        <taxon>Chordata</taxon>
        <taxon>Craniata</taxon>
        <taxon>Vertebrata</taxon>
        <taxon>Euteleostomi</taxon>
        <taxon>Actinopterygii</taxon>
        <taxon>Neopterygii</taxon>
        <taxon>Teleostei</taxon>
        <taxon>Neoteleostei</taxon>
        <taxon>Acanthomorphata</taxon>
        <taxon>Ovalentaria</taxon>
        <taxon>Blenniimorphae</taxon>
        <taxon>Blenniiformes</taxon>
        <taxon>Gobiesocoidei</taxon>
        <taxon>Gobiesocidae</taxon>
        <taxon>Gobiesocinae</taxon>
        <taxon>Gouania</taxon>
    </lineage>
</organism>
<dbReference type="Proteomes" id="UP000694680">
    <property type="component" value="Chromosome 8"/>
</dbReference>
<evidence type="ECO:0000313" key="7">
    <source>
        <dbReference type="Proteomes" id="UP000694680"/>
    </source>
</evidence>
<evidence type="ECO:0000256" key="5">
    <source>
        <dbReference type="ARBA" id="ARBA00023331"/>
    </source>
</evidence>
<keyword evidence="3" id="KW-1052">Target cell membrane</keyword>
<dbReference type="GO" id="GO:0044218">
    <property type="term" value="C:other organism cell membrane"/>
    <property type="evidence" value="ECO:0007669"/>
    <property type="project" value="UniProtKB-KW"/>
</dbReference>
<accession>A0A8C5D352</accession>
<evidence type="ECO:0000313" key="6">
    <source>
        <dbReference type="Ensembl" id="ENSGWIP00000000434.1"/>
    </source>
</evidence>